<protein>
    <submittedName>
        <fullName evidence="3">DJ-1/PfpI family protein</fullName>
    </submittedName>
</protein>
<reference evidence="3 4" key="1">
    <citation type="submission" date="2019-05" db="EMBL/GenBank/DDBJ databases">
        <authorList>
            <person name="Narsing Rao M.P."/>
            <person name="Li W.J."/>
        </authorList>
    </citation>
    <scope>NUCLEOTIDE SEQUENCE [LARGE SCALE GENOMIC DNA]</scope>
    <source>
        <strain evidence="3 4">SYSU_K30003</strain>
    </source>
</reference>
<gene>
    <name evidence="3" type="ORF">FE782_09030</name>
</gene>
<dbReference type="SUPFAM" id="SSF52317">
    <property type="entry name" value="Class I glutamine amidotransferase-like"/>
    <property type="match status" value="2"/>
</dbReference>
<evidence type="ECO:0000256" key="1">
    <source>
        <dbReference type="SAM" id="Phobius"/>
    </source>
</evidence>
<dbReference type="InterPro" id="IPR029062">
    <property type="entry name" value="Class_I_gatase-like"/>
</dbReference>
<dbReference type="PANTHER" id="PTHR43130:SF3">
    <property type="entry name" value="HTH-TYPE TRANSCRIPTIONAL REGULATOR RV1931C"/>
    <property type="match status" value="1"/>
</dbReference>
<name>A0A5R9GH70_9BACL</name>
<dbReference type="InterPro" id="IPR002818">
    <property type="entry name" value="DJ-1/PfpI"/>
</dbReference>
<keyword evidence="1" id="KW-0812">Transmembrane</keyword>
<dbReference type="InterPro" id="IPR052158">
    <property type="entry name" value="INH-QAR"/>
</dbReference>
<dbReference type="PANTHER" id="PTHR43130">
    <property type="entry name" value="ARAC-FAMILY TRANSCRIPTIONAL REGULATOR"/>
    <property type="match status" value="1"/>
</dbReference>
<dbReference type="OrthoDB" id="6382410at2"/>
<evidence type="ECO:0000259" key="2">
    <source>
        <dbReference type="Pfam" id="PF01965"/>
    </source>
</evidence>
<keyword evidence="1" id="KW-0472">Membrane</keyword>
<keyword evidence="4" id="KW-1185">Reference proteome</keyword>
<dbReference type="EMBL" id="VCIW01000004">
    <property type="protein sequence ID" value="TLS52758.1"/>
    <property type="molecule type" value="Genomic_DNA"/>
</dbReference>
<comment type="caution">
    <text evidence="3">The sequence shown here is derived from an EMBL/GenBank/DDBJ whole genome shotgun (WGS) entry which is preliminary data.</text>
</comment>
<dbReference type="AlphaFoldDB" id="A0A5R9GH70"/>
<organism evidence="3 4">
    <name type="scientific">Paenibacillus antri</name>
    <dbReference type="NCBI Taxonomy" id="2582848"/>
    <lineage>
        <taxon>Bacteria</taxon>
        <taxon>Bacillati</taxon>
        <taxon>Bacillota</taxon>
        <taxon>Bacilli</taxon>
        <taxon>Bacillales</taxon>
        <taxon>Paenibacillaceae</taxon>
        <taxon>Paenibacillus</taxon>
    </lineage>
</organism>
<sequence>MKKNILRFIVYLSIFVLLVGGIGTIGANRSRADWLSVRDAPTPALEEVKIPTYDPDKPTVAVLLGNPLTEVFDFMVPYEMFAMTELYNVFAVAPDNNVKSLTGGLEIVPHYSFEEMDDLLGRSPDLIVVPYMPMSNQEKYRPVREWLQRHAKTNIVSICSGSRNLADAGLLHGKTSTAHWRMFGHSESTYPETNWVRDQRFVQDGNIVSSAGLTSGIDAVLYVISKQFGETAAENVAREMNYPSYHFVKNPTVKPYYIDLTEGIYYLNLAFQVSKEKIGVLLYDGMEEGALASVFDTFSPLGTAKVITISDSTRPIRTKYKLNLIARHQSFDAPSIDQLFVTGKQAPTISNKDITRWKEMNNAAEPEFIHSEIPDRFVFDSTLEELARQEGYLTARWVAKRLEYRADHLKLEGTPLAAEPFLYLMFLGTIALLLAMFIDRRFIIKKGKVIT</sequence>
<keyword evidence="1" id="KW-1133">Transmembrane helix</keyword>
<proteinExistence type="predicted"/>
<evidence type="ECO:0000313" key="3">
    <source>
        <dbReference type="EMBL" id="TLS52758.1"/>
    </source>
</evidence>
<dbReference type="Proteomes" id="UP000309676">
    <property type="component" value="Unassembled WGS sequence"/>
</dbReference>
<dbReference type="Gene3D" id="3.40.50.880">
    <property type="match status" value="2"/>
</dbReference>
<dbReference type="RefSeq" id="WP_138193749.1">
    <property type="nucleotide sequence ID" value="NZ_VCIW01000004.1"/>
</dbReference>
<evidence type="ECO:0000313" key="4">
    <source>
        <dbReference type="Proteomes" id="UP000309676"/>
    </source>
</evidence>
<feature type="domain" description="DJ-1/PfpI" evidence="2">
    <location>
        <begin position="60"/>
        <end position="222"/>
    </location>
</feature>
<feature type="transmembrane region" description="Helical" evidence="1">
    <location>
        <begin position="421"/>
        <end position="438"/>
    </location>
</feature>
<accession>A0A5R9GH70</accession>
<dbReference type="Pfam" id="PF01965">
    <property type="entry name" value="DJ-1_PfpI"/>
    <property type="match status" value="1"/>
</dbReference>